<dbReference type="PROSITE" id="PS50006">
    <property type="entry name" value="FHA_DOMAIN"/>
    <property type="match status" value="1"/>
</dbReference>
<feature type="domain" description="FHA" evidence="4">
    <location>
        <begin position="90"/>
        <end position="139"/>
    </location>
</feature>
<keyword evidence="1" id="KW-0597">Phosphoprotein</keyword>
<dbReference type="OrthoDB" id="277520at2"/>
<dbReference type="KEGG" id="flh:EJ997_09740"/>
<sequence length="162" mass="17695">MSELVLTLLHIGFLVLLWIFVMAVTLTLRRDIYGVRVKKRGQKPQPVAPVNYHQPKAKAPPKPKKGVPTKIVVTDGPLAGTTVPLGTASIIVGRSPDSALVLNDSYSSARHARFFNSEGSWFVEDLQSTNGTFVHGQRIDHPIPLKAGDSVTIGQTTFTLQR</sequence>
<feature type="compositionally biased region" description="Basic residues" evidence="2">
    <location>
        <begin position="55"/>
        <end position="67"/>
    </location>
</feature>
<dbReference type="Pfam" id="PF00498">
    <property type="entry name" value="FHA"/>
    <property type="match status" value="1"/>
</dbReference>
<accession>A0A3S9PZ02</accession>
<evidence type="ECO:0000313" key="5">
    <source>
        <dbReference type="EMBL" id="AZQ77574.1"/>
    </source>
</evidence>
<dbReference type="SUPFAM" id="SSF49879">
    <property type="entry name" value="SMAD/FHA domain"/>
    <property type="match status" value="1"/>
</dbReference>
<dbReference type="InterPro" id="IPR050923">
    <property type="entry name" value="Cell_Proc_Reg/RNA_Proc"/>
</dbReference>
<protein>
    <submittedName>
        <fullName evidence="5">FHA domain-containing protein</fullName>
    </submittedName>
</protein>
<dbReference type="InterPro" id="IPR008984">
    <property type="entry name" value="SMAD_FHA_dom_sf"/>
</dbReference>
<dbReference type="Proteomes" id="UP000280344">
    <property type="component" value="Chromosome"/>
</dbReference>
<evidence type="ECO:0000256" key="1">
    <source>
        <dbReference type="ARBA" id="ARBA00022553"/>
    </source>
</evidence>
<keyword evidence="3" id="KW-1133">Transmembrane helix</keyword>
<dbReference type="PANTHER" id="PTHR23308">
    <property type="entry name" value="NUCLEAR INHIBITOR OF PROTEIN PHOSPHATASE-1"/>
    <property type="match status" value="1"/>
</dbReference>
<reference evidence="5 6" key="1">
    <citation type="submission" date="2018-12" db="EMBL/GenBank/DDBJ databases">
        <title>Complete genome sequence of Flaviflexus sp. H23T48.</title>
        <authorList>
            <person name="Bae J.-W."/>
            <person name="Lee J.-Y."/>
        </authorList>
    </citation>
    <scope>NUCLEOTIDE SEQUENCE [LARGE SCALE GENOMIC DNA]</scope>
    <source>
        <strain evidence="5 6">H23T48</strain>
    </source>
</reference>
<name>A0A3S9PZ02_9ACTO</name>
<keyword evidence="3" id="KW-0812">Transmembrane</keyword>
<evidence type="ECO:0000313" key="6">
    <source>
        <dbReference type="Proteomes" id="UP000280344"/>
    </source>
</evidence>
<feature type="region of interest" description="Disordered" evidence="2">
    <location>
        <begin position="44"/>
        <end position="67"/>
    </location>
</feature>
<proteinExistence type="predicted"/>
<dbReference type="CDD" id="cd00060">
    <property type="entry name" value="FHA"/>
    <property type="match status" value="1"/>
</dbReference>
<organism evidence="5 6">
    <name type="scientific">Flaviflexus ciconiae</name>
    <dbReference type="NCBI Taxonomy" id="2496867"/>
    <lineage>
        <taxon>Bacteria</taxon>
        <taxon>Bacillati</taxon>
        <taxon>Actinomycetota</taxon>
        <taxon>Actinomycetes</taxon>
        <taxon>Actinomycetales</taxon>
        <taxon>Actinomycetaceae</taxon>
        <taxon>Flaviflexus</taxon>
    </lineage>
</organism>
<keyword evidence="3" id="KW-0472">Membrane</keyword>
<feature type="transmembrane region" description="Helical" evidence="3">
    <location>
        <begin position="6"/>
        <end position="28"/>
    </location>
</feature>
<dbReference type="AlphaFoldDB" id="A0A3S9PZ02"/>
<evidence type="ECO:0000259" key="4">
    <source>
        <dbReference type="PROSITE" id="PS50006"/>
    </source>
</evidence>
<dbReference type="SMART" id="SM00240">
    <property type="entry name" value="FHA"/>
    <property type="match status" value="1"/>
</dbReference>
<dbReference type="EMBL" id="CP034593">
    <property type="protein sequence ID" value="AZQ77574.1"/>
    <property type="molecule type" value="Genomic_DNA"/>
</dbReference>
<dbReference type="Gene3D" id="2.60.200.20">
    <property type="match status" value="1"/>
</dbReference>
<evidence type="ECO:0000256" key="3">
    <source>
        <dbReference type="SAM" id="Phobius"/>
    </source>
</evidence>
<dbReference type="RefSeq" id="WP_126704377.1">
    <property type="nucleotide sequence ID" value="NZ_CP034593.1"/>
</dbReference>
<gene>
    <name evidence="5" type="ORF">EJ997_09740</name>
</gene>
<dbReference type="InterPro" id="IPR000253">
    <property type="entry name" value="FHA_dom"/>
</dbReference>
<evidence type="ECO:0000256" key="2">
    <source>
        <dbReference type="SAM" id="MobiDB-lite"/>
    </source>
</evidence>
<keyword evidence="6" id="KW-1185">Reference proteome</keyword>